<keyword evidence="1" id="KW-0472">Membrane</keyword>
<accession>A0A3N0EQ42</accession>
<feature type="transmembrane region" description="Helical" evidence="1">
    <location>
        <begin position="100"/>
        <end position="119"/>
    </location>
</feature>
<keyword evidence="1" id="KW-1133">Transmembrane helix</keyword>
<evidence type="ECO:0000256" key="1">
    <source>
        <dbReference type="SAM" id="Phobius"/>
    </source>
</evidence>
<dbReference type="InterPro" id="IPR007339">
    <property type="entry name" value="RclC-like"/>
</dbReference>
<dbReference type="OrthoDB" id="1118972at2"/>
<dbReference type="GO" id="GO:0005886">
    <property type="term" value="C:plasma membrane"/>
    <property type="evidence" value="ECO:0007669"/>
    <property type="project" value="TreeGrafter"/>
</dbReference>
<comment type="caution">
    <text evidence="2">The sequence shown here is derived from an EMBL/GenBank/DDBJ whole genome shotgun (WGS) entry which is preliminary data.</text>
</comment>
<dbReference type="GO" id="GO:1901530">
    <property type="term" value="P:response to hypochlorite"/>
    <property type="evidence" value="ECO:0007669"/>
    <property type="project" value="TreeGrafter"/>
</dbReference>
<evidence type="ECO:0000313" key="3">
    <source>
        <dbReference type="Proteomes" id="UP000267469"/>
    </source>
</evidence>
<dbReference type="AlphaFoldDB" id="A0A3N0EQ42"/>
<feature type="transmembrane region" description="Helical" evidence="1">
    <location>
        <begin position="20"/>
        <end position="40"/>
    </location>
</feature>
<gene>
    <name evidence="2" type="ORF">ED312_07045</name>
</gene>
<organism evidence="2 3">
    <name type="scientific">Sinomicrobium pectinilyticum</name>
    <dbReference type="NCBI Taxonomy" id="1084421"/>
    <lineage>
        <taxon>Bacteria</taxon>
        <taxon>Pseudomonadati</taxon>
        <taxon>Bacteroidota</taxon>
        <taxon>Flavobacteriia</taxon>
        <taxon>Flavobacteriales</taxon>
        <taxon>Flavobacteriaceae</taxon>
        <taxon>Sinomicrobium</taxon>
    </lineage>
</organism>
<name>A0A3N0EQ42_SINP1</name>
<dbReference type="PANTHER" id="PTHR40106:SF1">
    <property type="entry name" value="INNER MEMBRANE PROTEIN RCLC"/>
    <property type="match status" value="1"/>
</dbReference>
<dbReference type="PANTHER" id="PTHR40106">
    <property type="entry name" value="INNER MEMBRANE PROTEIN RCLC"/>
    <property type="match status" value="1"/>
</dbReference>
<dbReference type="Proteomes" id="UP000267469">
    <property type="component" value="Unassembled WGS sequence"/>
</dbReference>
<feature type="transmembrane region" description="Helical" evidence="1">
    <location>
        <begin position="76"/>
        <end position="93"/>
    </location>
</feature>
<sequence length="168" mass="18514">MITTANSSGLIRKTQFVEDLNLPFIVSMGSVIIMLLWAGAYKMTDPGAEGIVPLVTNSPFISWHFKLLGTYRGSDIIGATEIIAAILIFIGLFRPKVGMIGTFITIMMFTITSSMLITTPETIININGMGYMTFLGLFLFKDLVGLAVSLYLLSTFRNKAIMRTKKNN</sequence>
<reference evidence="2 3" key="1">
    <citation type="submission" date="2018-10" db="EMBL/GenBank/DDBJ databases">
        <title>Sinomicrobium pectinilyticum sp. nov., a pectinase-producing bacterium isolated from alkaline and saline soil, and emended description of the genus Sinomicrobium.</title>
        <authorList>
            <person name="Cheng B."/>
            <person name="Li C."/>
            <person name="Lai Q."/>
            <person name="Du M."/>
            <person name="Shao Z."/>
            <person name="Xu P."/>
            <person name="Yang C."/>
        </authorList>
    </citation>
    <scope>NUCLEOTIDE SEQUENCE [LARGE SCALE GENOMIC DNA]</scope>
    <source>
        <strain evidence="2 3">5DNS001</strain>
    </source>
</reference>
<dbReference type="EMBL" id="RJTM01000035">
    <property type="protein sequence ID" value="RNL89911.1"/>
    <property type="molecule type" value="Genomic_DNA"/>
</dbReference>
<protein>
    <submittedName>
        <fullName evidence="2">DUF417 family protein</fullName>
    </submittedName>
</protein>
<feature type="transmembrane region" description="Helical" evidence="1">
    <location>
        <begin position="131"/>
        <end position="153"/>
    </location>
</feature>
<dbReference type="Pfam" id="PF04224">
    <property type="entry name" value="DUF417"/>
    <property type="match status" value="1"/>
</dbReference>
<proteinExistence type="predicted"/>
<keyword evidence="3" id="KW-1185">Reference proteome</keyword>
<evidence type="ECO:0000313" key="2">
    <source>
        <dbReference type="EMBL" id="RNL89911.1"/>
    </source>
</evidence>
<keyword evidence="1" id="KW-0812">Transmembrane</keyword>